<reference evidence="1 2" key="1">
    <citation type="journal article" date="2021" name="Commun. Biol.">
        <title>The genome of Shorea leprosula (Dipterocarpaceae) highlights the ecological relevance of drought in aseasonal tropical rainforests.</title>
        <authorList>
            <person name="Ng K.K.S."/>
            <person name="Kobayashi M.J."/>
            <person name="Fawcett J.A."/>
            <person name="Hatakeyama M."/>
            <person name="Paape T."/>
            <person name="Ng C.H."/>
            <person name="Ang C.C."/>
            <person name="Tnah L.H."/>
            <person name="Lee C.T."/>
            <person name="Nishiyama T."/>
            <person name="Sese J."/>
            <person name="O'Brien M.J."/>
            <person name="Copetti D."/>
            <person name="Mohd Noor M.I."/>
            <person name="Ong R.C."/>
            <person name="Putra M."/>
            <person name="Sireger I.Z."/>
            <person name="Indrioko S."/>
            <person name="Kosugi Y."/>
            <person name="Izuno A."/>
            <person name="Isagi Y."/>
            <person name="Lee S.L."/>
            <person name="Shimizu K.K."/>
        </authorList>
    </citation>
    <scope>NUCLEOTIDE SEQUENCE [LARGE SCALE GENOMIC DNA]</scope>
    <source>
        <strain evidence="1">214</strain>
    </source>
</reference>
<gene>
    <name evidence="1" type="ORF">SLEP1_g49748</name>
</gene>
<evidence type="ECO:0000313" key="1">
    <source>
        <dbReference type="EMBL" id="GKV42337.1"/>
    </source>
</evidence>
<accession>A0AAV5M0V6</accession>
<organism evidence="1 2">
    <name type="scientific">Rubroshorea leprosula</name>
    <dbReference type="NCBI Taxonomy" id="152421"/>
    <lineage>
        <taxon>Eukaryota</taxon>
        <taxon>Viridiplantae</taxon>
        <taxon>Streptophyta</taxon>
        <taxon>Embryophyta</taxon>
        <taxon>Tracheophyta</taxon>
        <taxon>Spermatophyta</taxon>
        <taxon>Magnoliopsida</taxon>
        <taxon>eudicotyledons</taxon>
        <taxon>Gunneridae</taxon>
        <taxon>Pentapetalae</taxon>
        <taxon>rosids</taxon>
        <taxon>malvids</taxon>
        <taxon>Malvales</taxon>
        <taxon>Dipterocarpaceae</taxon>
        <taxon>Rubroshorea</taxon>
    </lineage>
</organism>
<proteinExistence type="predicted"/>
<name>A0AAV5M0V6_9ROSI</name>
<keyword evidence="2" id="KW-1185">Reference proteome</keyword>
<sequence length="55" mass="6188">MTHLAFWVILMKLTPENGLDLSSRPGFLPHTPIPSPFSTQANLLVGRWYLLLAIL</sequence>
<protein>
    <submittedName>
        <fullName evidence="1">Uncharacterized protein</fullName>
    </submittedName>
</protein>
<evidence type="ECO:0000313" key="2">
    <source>
        <dbReference type="Proteomes" id="UP001054252"/>
    </source>
</evidence>
<comment type="caution">
    <text evidence="1">The sequence shown here is derived from an EMBL/GenBank/DDBJ whole genome shotgun (WGS) entry which is preliminary data.</text>
</comment>
<dbReference type="Proteomes" id="UP001054252">
    <property type="component" value="Unassembled WGS sequence"/>
</dbReference>
<dbReference type="EMBL" id="BPVZ01000157">
    <property type="protein sequence ID" value="GKV42337.1"/>
    <property type="molecule type" value="Genomic_DNA"/>
</dbReference>
<dbReference type="AlphaFoldDB" id="A0AAV5M0V6"/>